<proteinExistence type="predicted"/>
<organism evidence="2 3">
    <name type="scientific">Pleurodeles waltl</name>
    <name type="common">Iberian ribbed newt</name>
    <dbReference type="NCBI Taxonomy" id="8319"/>
    <lineage>
        <taxon>Eukaryota</taxon>
        <taxon>Metazoa</taxon>
        <taxon>Chordata</taxon>
        <taxon>Craniata</taxon>
        <taxon>Vertebrata</taxon>
        <taxon>Euteleostomi</taxon>
        <taxon>Amphibia</taxon>
        <taxon>Batrachia</taxon>
        <taxon>Caudata</taxon>
        <taxon>Salamandroidea</taxon>
        <taxon>Salamandridae</taxon>
        <taxon>Pleurodelinae</taxon>
        <taxon>Pleurodeles</taxon>
    </lineage>
</organism>
<gene>
    <name evidence="2" type="ORF">NDU88_002379</name>
</gene>
<evidence type="ECO:0000256" key="1">
    <source>
        <dbReference type="SAM" id="MobiDB-lite"/>
    </source>
</evidence>
<sequence>MEADGTRHPPLPTPMCVKWRLLEYKNINVQRPSGPPFAQYGIDAAAGTLFQHMDTVPLHPVQEEFWPVNPTSCSLALPGKRLLVTVADGLEKANRRGTVRPRGAAAMARVSWVAEGSPEVGLTVTTATACMPAAADGERVPPVRRLPRWSREDVPKTTLHGGVPEDDCAHG</sequence>
<protein>
    <submittedName>
        <fullName evidence="2">Uncharacterized protein</fullName>
    </submittedName>
</protein>
<evidence type="ECO:0000313" key="2">
    <source>
        <dbReference type="EMBL" id="KAJ1185587.1"/>
    </source>
</evidence>
<evidence type="ECO:0000313" key="3">
    <source>
        <dbReference type="Proteomes" id="UP001066276"/>
    </source>
</evidence>
<feature type="region of interest" description="Disordered" evidence="1">
    <location>
        <begin position="134"/>
        <end position="171"/>
    </location>
</feature>
<name>A0AAV7U934_PLEWA</name>
<dbReference type="AlphaFoldDB" id="A0AAV7U934"/>
<keyword evidence="3" id="KW-1185">Reference proteome</keyword>
<comment type="caution">
    <text evidence="2">The sequence shown here is derived from an EMBL/GenBank/DDBJ whole genome shotgun (WGS) entry which is preliminary data.</text>
</comment>
<reference evidence="2" key="1">
    <citation type="journal article" date="2022" name="bioRxiv">
        <title>Sequencing and chromosome-scale assembly of the giantPleurodeles waltlgenome.</title>
        <authorList>
            <person name="Brown T."/>
            <person name="Elewa A."/>
            <person name="Iarovenko S."/>
            <person name="Subramanian E."/>
            <person name="Araus A.J."/>
            <person name="Petzold A."/>
            <person name="Susuki M."/>
            <person name="Suzuki K.-i.T."/>
            <person name="Hayashi T."/>
            <person name="Toyoda A."/>
            <person name="Oliveira C."/>
            <person name="Osipova E."/>
            <person name="Leigh N.D."/>
            <person name="Simon A."/>
            <person name="Yun M.H."/>
        </authorList>
    </citation>
    <scope>NUCLEOTIDE SEQUENCE</scope>
    <source>
        <strain evidence="2">20211129_DDA</strain>
        <tissue evidence="2">Liver</tissue>
    </source>
</reference>
<accession>A0AAV7U934</accession>
<dbReference type="EMBL" id="JANPWB010000005">
    <property type="protein sequence ID" value="KAJ1185587.1"/>
    <property type="molecule type" value="Genomic_DNA"/>
</dbReference>
<dbReference type="Proteomes" id="UP001066276">
    <property type="component" value="Chromosome 3_1"/>
</dbReference>